<name>A0A1H9NGI3_9BACI</name>
<keyword evidence="5" id="KW-1185">Reference proteome</keyword>
<dbReference type="AlphaFoldDB" id="A0A1H9NGI3"/>
<dbReference type="Pfam" id="PF16244">
    <property type="entry name" value="DUF4901"/>
    <property type="match status" value="1"/>
</dbReference>
<dbReference type="RefSeq" id="WP_089739651.1">
    <property type="nucleotide sequence ID" value="NZ_FOGL01000003.1"/>
</dbReference>
<feature type="domain" description="SLH" evidence="3">
    <location>
        <begin position="555"/>
        <end position="618"/>
    </location>
</feature>
<accession>A0A1H9NGI3</accession>
<evidence type="ECO:0000313" key="5">
    <source>
        <dbReference type="Proteomes" id="UP000199687"/>
    </source>
</evidence>
<dbReference type="OrthoDB" id="2953630at2"/>
<feature type="chain" id="PRO_5011778017" evidence="2">
    <location>
        <begin position="27"/>
        <end position="751"/>
    </location>
</feature>
<organism evidence="4 5">
    <name type="scientific">Gracilibacillus ureilyticus</name>
    <dbReference type="NCBI Taxonomy" id="531814"/>
    <lineage>
        <taxon>Bacteria</taxon>
        <taxon>Bacillati</taxon>
        <taxon>Bacillota</taxon>
        <taxon>Bacilli</taxon>
        <taxon>Bacillales</taxon>
        <taxon>Bacillaceae</taxon>
        <taxon>Gracilibacillus</taxon>
    </lineage>
</organism>
<keyword evidence="1 2" id="KW-0732">Signal</keyword>
<dbReference type="EMBL" id="FOGL01000003">
    <property type="protein sequence ID" value="SER35008.1"/>
    <property type="molecule type" value="Genomic_DNA"/>
</dbReference>
<evidence type="ECO:0000256" key="2">
    <source>
        <dbReference type="SAM" id="SignalP"/>
    </source>
</evidence>
<dbReference type="Proteomes" id="UP000199687">
    <property type="component" value="Unassembled WGS sequence"/>
</dbReference>
<dbReference type="Pfam" id="PF00395">
    <property type="entry name" value="SLH"/>
    <property type="match status" value="1"/>
</dbReference>
<proteinExistence type="predicted"/>
<dbReference type="STRING" id="531814.SAMN04487944_103132"/>
<protein>
    <submittedName>
        <fullName evidence="4">S-layer homology domain-containing protein</fullName>
    </submittedName>
</protein>
<dbReference type="InterPro" id="IPR001119">
    <property type="entry name" value="SLH_dom"/>
</dbReference>
<reference evidence="4 5" key="1">
    <citation type="submission" date="2016-10" db="EMBL/GenBank/DDBJ databases">
        <authorList>
            <person name="de Groot N.N."/>
        </authorList>
    </citation>
    <scope>NUCLEOTIDE SEQUENCE [LARGE SCALE GENOMIC DNA]</scope>
    <source>
        <strain evidence="4 5">CGMCC 1.7727</strain>
    </source>
</reference>
<feature type="signal peptide" evidence="2">
    <location>
        <begin position="1"/>
        <end position="26"/>
    </location>
</feature>
<evidence type="ECO:0000256" key="1">
    <source>
        <dbReference type="ARBA" id="ARBA00022729"/>
    </source>
</evidence>
<sequence>MKWKIVSAITLTSAIAVGGLASTVSAEESSTKESVTIEEKQTEAKDAVIQGEVSEADLIAKIKDLFPEKFGSASSEDFHLEYFSPSPEYGDVYSVYYASPKMDASFEFAGEDLSLLHYNFYQQDMSDALYPPQVSKQEAEQLAIDFINQLGLEDEFELSDSGSSLYYYNYNRPLTEPIEYEFHFNKLENGIPVNDQNIYVTIYGNGEVGSFNSPFSQTSGQYESTTGILDKDTLLQNLKDELNIELQYIVMPDYITGNSSEAYLTYREVPAVQGISAKNGKYFINGEYVDELEKAEHQIKLLESSSKEPAAVTKEEAKALVESLLDSTVDGATLSIDQVFERKLPDGTEVFEVHYMYSDEYGGFGSSISVNKNTGELLDFHKDGNFDHSEEVEEVISREDALNKAVEYIEQYAYSNMEEYAYPISSSDFYSPGDYVHSFSFPRVKNGLLVEGDSIHVGISKRDGSLVILFKQRSNITNWPSADDAISEEVALEAIKEEIDLELYYVNDNPEEIFEENPTLQYKLNYLRDDRNNPVFFNAISGDWEELDPYVQLPDDKNTDVLVSHPWAEDELNFLISNGIITVDDPDNFDGDANITKGEALEIVLKSLTYVDDRPYYEELEDSPFNNIGKDHPLYFVVMQAVEMGILDTDKKTFDENAAITTEELASWYVKALGLDYIGEKHDMFQYDFEGADEISDQYRGYVALSNSFGLLEHGEENYFHPKDEVSYAQIAVTNLKLVKLITSENFHIYY</sequence>
<gene>
    <name evidence="4" type="ORF">SAMN04487944_103132</name>
</gene>
<dbReference type="InterPro" id="IPR032599">
    <property type="entry name" value="YcdB/YcdC_rep_domain"/>
</dbReference>
<evidence type="ECO:0000313" key="4">
    <source>
        <dbReference type="EMBL" id="SER35008.1"/>
    </source>
</evidence>
<evidence type="ECO:0000259" key="3">
    <source>
        <dbReference type="PROSITE" id="PS51272"/>
    </source>
</evidence>
<dbReference type="PROSITE" id="PS51272">
    <property type="entry name" value="SLH"/>
    <property type="match status" value="1"/>
</dbReference>